<dbReference type="Gene3D" id="3.20.20.140">
    <property type="entry name" value="Metal-dependent hydrolases"/>
    <property type="match status" value="1"/>
</dbReference>
<organism evidence="12 13">
    <name type="scientific">Solibacillus silvestris (strain StLB046)</name>
    <name type="common">Bacillus silvestris</name>
    <dbReference type="NCBI Taxonomy" id="1002809"/>
    <lineage>
        <taxon>Bacteria</taxon>
        <taxon>Bacillati</taxon>
        <taxon>Bacillota</taxon>
        <taxon>Bacilli</taxon>
        <taxon>Bacillales</taxon>
        <taxon>Caryophanaceae</taxon>
        <taxon>Solibacillus</taxon>
    </lineage>
</organism>
<dbReference type="InterPro" id="IPR022311">
    <property type="entry name" value="PolX-like"/>
</dbReference>
<feature type="domain" description="Helix-hairpin-helix DNA-binding motif class 1" evidence="9">
    <location>
        <begin position="124"/>
        <end position="143"/>
    </location>
</feature>
<dbReference type="SMART" id="SM00481">
    <property type="entry name" value="POLIIIAc"/>
    <property type="match status" value="1"/>
</dbReference>
<dbReference type="GO" id="GO:0008270">
    <property type="term" value="F:zinc ion binding"/>
    <property type="evidence" value="ECO:0007669"/>
    <property type="project" value="TreeGrafter"/>
</dbReference>
<dbReference type="SMART" id="SM00483">
    <property type="entry name" value="POLXc"/>
    <property type="match status" value="1"/>
</dbReference>
<dbReference type="InterPro" id="IPR047967">
    <property type="entry name" value="PolX_PHP"/>
</dbReference>
<evidence type="ECO:0000259" key="10">
    <source>
        <dbReference type="SMART" id="SM00481"/>
    </source>
</evidence>
<dbReference type="SUPFAM" id="SSF81301">
    <property type="entry name" value="Nucleotidyltransferase"/>
    <property type="match status" value="1"/>
</dbReference>
<dbReference type="Gene3D" id="3.30.460.10">
    <property type="entry name" value="Beta Polymerase, domain 2"/>
    <property type="match status" value="1"/>
</dbReference>
<dbReference type="Pfam" id="PF14716">
    <property type="entry name" value="HHH_8"/>
    <property type="match status" value="1"/>
</dbReference>
<dbReference type="eggNOG" id="COG1387">
    <property type="taxonomic scope" value="Bacteria"/>
</dbReference>
<reference evidence="13" key="1">
    <citation type="submission" date="2011-04" db="EMBL/GenBank/DDBJ databases">
        <title>Genome sequence of Solibacillus silvestris StLB046.</title>
        <authorList>
            <person name="Morohoshi T."/>
            <person name="Someya N."/>
            <person name="Ikeda T."/>
        </authorList>
    </citation>
    <scope>NUCLEOTIDE SEQUENCE [LARGE SCALE GENOMIC DNA]</scope>
    <source>
        <strain evidence="13">StLB046</strain>
    </source>
</reference>
<dbReference type="eggNOG" id="COG1796">
    <property type="taxonomic scope" value="Bacteria"/>
</dbReference>
<dbReference type="CDD" id="cd07436">
    <property type="entry name" value="PHP_PolX"/>
    <property type="match status" value="1"/>
</dbReference>
<dbReference type="KEGG" id="siv:SSIL_1248"/>
<keyword evidence="5" id="KW-0548">Nucleotidyltransferase</keyword>
<dbReference type="STRING" id="1002809.SSIL_1248"/>
<dbReference type="InterPro" id="IPR002054">
    <property type="entry name" value="DNA-dir_DNA_pol_X"/>
</dbReference>
<evidence type="ECO:0000256" key="1">
    <source>
        <dbReference type="ARBA" id="ARBA00001946"/>
    </source>
</evidence>
<dbReference type="GO" id="GO:0005829">
    <property type="term" value="C:cytosol"/>
    <property type="evidence" value="ECO:0007669"/>
    <property type="project" value="TreeGrafter"/>
</dbReference>
<feature type="domain" description="Polymerase/histidinol phosphatase N-terminal" evidence="10">
    <location>
        <begin position="336"/>
        <end position="415"/>
    </location>
</feature>
<dbReference type="Gene3D" id="1.10.150.20">
    <property type="entry name" value="5' to 3' exonuclease, C-terminal subdomain"/>
    <property type="match status" value="1"/>
</dbReference>
<keyword evidence="3" id="KW-0237">DNA synthesis</keyword>
<keyword evidence="4" id="KW-0808">Transferase</keyword>
<evidence type="ECO:0000259" key="9">
    <source>
        <dbReference type="SMART" id="SM00278"/>
    </source>
</evidence>
<dbReference type="GO" id="GO:0003677">
    <property type="term" value="F:DNA binding"/>
    <property type="evidence" value="ECO:0007669"/>
    <property type="project" value="InterPro"/>
</dbReference>
<evidence type="ECO:0000256" key="3">
    <source>
        <dbReference type="ARBA" id="ARBA00022634"/>
    </source>
</evidence>
<evidence type="ECO:0000313" key="12">
    <source>
        <dbReference type="EMBL" id="BAK15671.1"/>
    </source>
</evidence>
<keyword evidence="13" id="KW-1185">Reference proteome</keyword>
<name>F2FA05_SOLSS</name>
<dbReference type="HOGENOM" id="CLU_017729_1_0_9"/>
<dbReference type="AlphaFoldDB" id="F2FA05"/>
<evidence type="ECO:0000256" key="2">
    <source>
        <dbReference type="ARBA" id="ARBA00012417"/>
    </source>
</evidence>
<dbReference type="PANTHER" id="PTHR36928">
    <property type="entry name" value="PHOSPHATASE YCDX-RELATED"/>
    <property type="match status" value="1"/>
</dbReference>
<dbReference type="PATRIC" id="fig|1002809.3.peg.1261"/>
<dbReference type="InterPro" id="IPR027421">
    <property type="entry name" value="DNA_pol_lamdba_lyase_dom_sf"/>
</dbReference>
<evidence type="ECO:0000256" key="5">
    <source>
        <dbReference type="ARBA" id="ARBA00022695"/>
    </source>
</evidence>
<dbReference type="PRINTS" id="PR00869">
    <property type="entry name" value="DNAPOLX"/>
</dbReference>
<dbReference type="InterPro" id="IPR050243">
    <property type="entry name" value="PHP_phosphatase"/>
</dbReference>
<dbReference type="InterPro" id="IPR003583">
    <property type="entry name" value="Hlx-hairpin-Hlx_DNA-bd_motif"/>
</dbReference>
<dbReference type="CDD" id="cd00141">
    <property type="entry name" value="NT_POLXc"/>
    <property type="match status" value="1"/>
</dbReference>
<dbReference type="Gene3D" id="1.10.150.110">
    <property type="entry name" value="DNA polymerase beta, N-terminal domain-like"/>
    <property type="match status" value="1"/>
</dbReference>
<evidence type="ECO:0000313" key="13">
    <source>
        <dbReference type="Proteomes" id="UP000006691"/>
    </source>
</evidence>
<dbReference type="InterPro" id="IPR029398">
    <property type="entry name" value="PolB_thumb"/>
</dbReference>
<dbReference type="InterPro" id="IPR004013">
    <property type="entry name" value="PHP_dom"/>
</dbReference>
<evidence type="ECO:0000259" key="11">
    <source>
        <dbReference type="SMART" id="SM00483"/>
    </source>
</evidence>
<dbReference type="SUPFAM" id="SSF47802">
    <property type="entry name" value="DNA polymerase beta, N-terminal domain-like"/>
    <property type="match status" value="1"/>
</dbReference>
<dbReference type="PIRSF" id="PIRSF005047">
    <property type="entry name" value="UCP005047_YshC"/>
    <property type="match status" value="1"/>
</dbReference>
<dbReference type="SMART" id="SM00278">
    <property type="entry name" value="HhH1"/>
    <property type="match status" value="3"/>
</dbReference>
<accession>F2FA05</accession>
<dbReference type="InterPro" id="IPR037160">
    <property type="entry name" value="DNA_Pol_thumb_sf"/>
</dbReference>
<proteinExistence type="predicted"/>
<dbReference type="InterPro" id="IPR003141">
    <property type="entry name" value="Pol/His_phosphatase_N"/>
</dbReference>
<protein>
    <recommendedName>
        <fullName evidence="2">DNA-directed DNA polymerase</fullName>
        <ecNumber evidence="2">2.7.7.7</ecNumber>
    </recommendedName>
</protein>
<dbReference type="Pfam" id="PF02811">
    <property type="entry name" value="PHP"/>
    <property type="match status" value="1"/>
</dbReference>
<dbReference type="GO" id="GO:0006281">
    <property type="term" value="P:DNA repair"/>
    <property type="evidence" value="ECO:0007669"/>
    <property type="project" value="InterPro"/>
</dbReference>
<dbReference type="EMBL" id="AP012157">
    <property type="protein sequence ID" value="BAK15671.1"/>
    <property type="molecule type" value="Genomic_DNA"/>
</dbReference>
<dbReference type="InterPro" id="IPR043519">
    <property type="entry name" value="NT_sf"/>
</dbReference>
<gene>
    <name evidence="12" type="ordered locus">SSIL_1248</name>
</gene>
<reference evidence="12 13" key="2">
    <citation type="journal article" date="2012" name="J. Biosci. Bioeng.">
        <title>Complete genome sequence and characterization of the N-acylhomoserine lactone-degrading gene of the potato leaf-associated Solibacillus silvestris.</title>
        <authorList>
            <person name="Morohoshi T."/>
            <person name="Tominaga Y."/>
            <person name="Someya N."/>
            <person name="Ikeda T."/>
        </authorList>
    </citation>
    <scope>NUCLEOTIDE SEQUENCE [LARGE SCALE GENOMIC DNA]</scope>
    <source>
        <strain evidence="12 13">StLB046</strain>
    </source>
</reference>
<dbReference type="EC" id="2.7.7.7" evidence="2"/>
<feature type="domain" description="Helix-hairpin-helix DNA-binding motif class 1" evidence="9">
    <location>
        <begin position="89"/>
        <end position="108"/>
    </location>
</feature>
<comment type="catalytic activity">
    <reaction evidence="8">
        <text>DNA(n) + a 2'-deoxyribonucleoside 5'-triphosphate = DNA(n+1) + diphosphate</text>
        <dbReference type="Rhea" id="RHEA:22508"/>
        <dbReference type="Rhea" id="RHEA-COMP:17339"/>
        <dbReference type="Rhea" id="RHEA-COMP:17340"/>
        <dbReference type="ChEBI" id="CHEBI:33019"/>
        <dbReference type="ChEBI" id="CHEBI:61560"/>
        <dbReference type="ChEBI" id="CHEBI:173112"/>
        <dbReference type="EC" id="2.7.7.7"/>
    </reaction>
</comment>
<dbReference type="SUPFAM" id="SSF89550">
    <property type="entry name" value="PHP domain-like"/>
    <property type="match status" value="1"/>
</dbReference>
<dbReference type="InterPro" id="IPR016195">
    <property type="entry name" value="Pol/histidinol_Pase-like"/>
</dbReference>
<dbReference type="InterPro" id="IPR022312">
    <property type="entry name" value="DNA_pol_X"/>
</dbReference>
<dbReference type="InterPro" id="IPR010996">
    <property type="entry name" value="HHH_MUS81"/>
</dbReference>
<evidence type="ECO:0000256" key="8">
    <source>
        <dbReference type="ARBA" id="ARBA00049244"/>
    </source>
</evidence>
<sequence length="570" mass="63551">MMNKKIIIRTLEKIALYMELQAENPFKVSAFRKAAAALEADERSLSEIDDITAIKGIGKGTAAVITELMEIGESTVLKELEAIVPKGLVPLMKLPGLGGKKLAKLYQELNIVDAATLKAACEAGQVRGLAGFAAKTEEKILKELETFGSRAERLPIWQLEPVVLEINELLASLPEVELFSVAGSFRRVAETSKDVDFIIATKEYEVVREAILTRLAILETVAAGDTKVSVILDREEPVSVDFRLVTREEFATALHHFTGSKDHNVRMRQLAKSMGKKISEYGVEQEDGTVVTFESEEAFFAHFNLPFIPPTVRESGKELDRLDELSELVKLEDIVADLHMHTTWSDGAHSVSEMGQALIDNGYSHAVITDHSQYLKVANGLTPERLEQQKLDIYAFNEANPNFRLYRGTEMDILPDGTLDFGDDVLKELDFVIASIHSSFTQSQDKIMARLKTAVENPYVHMIAHPTGRIVGQRGGYDPDVPLLIDWAAAHGKILELNANPYRLDLSIEYLTLAMEKNVPIAINTDAHAIDQLRFMDIGVKYAQKAWLKKDLIVNTWSKDKFEAFISKNK</sequence>
<evidence type="ECO:0000256" key="7">
    <source>
        <dbReference type="ARBA" id="ARBA00022932"/>
    </source>
</evidence>
<keyword evidence="6" id="KW-0235">DNA replication</keyword>
<keyword evidence="7" id="KW-0239">DNA-directed DNA polymerase</keyword>
<feature type="domain" description="DNA-directed DNA polymerase X" evidence="11">
    <location>
        <begin position="1"/>
        <end position="314"/>
    </location>
</feature>
<dbReference type="Pfam" id="PF14791">
    <property type="entry name" value="DNA_pol_B_thumb"/>
    <property type="match status" value="1"/>
</dbReference>
<dbReference type="GO" id="GO:0003887">
    <property type="term" value="F:DNA-directed DNA polymerase activity"/>
    <property type="evidence" value="ECO:0007669"/>
    <property type="project" value="UniProtKB-KW"/>
</dbReference>
<dbReference type="NCBIfam" id="NF006375">
    <property type="entry name" value="PRK08609.1"/>
    <property type="match status" value="1"/>
</dbReference>
<dbReference type="PANTHER" id="PTHR36928:SF1">
    <property type="entry name" value="PHOSPHATASE YCDX-RELATED"/>
    <property type="match status" value="1"/>
</dbReference>
<comment type="cofactor">
    <cofactor evidence="1">
        <name>Mg(2+)</name>
        <dbReference type="ChEBI" id="CHEBI:18420"/>
    </cofactor>
</comment>
<dbReference type="Gene3D" id="3.30.210.10">
    <property type="entry name" value="DNA polymerase, thumb domain"/>
    <property type="match status" value="1"/>
</dbReference>
<dbReference type="GO" id="GO:0042578">
    <property type="term" value="F:phosphoric ester hydrolase activity"/>
    <property type="evidence" value="ECO:0007669"/>
    <property type="project" value="TreeGrafter"/>
</dbReference>
<evidence type="ECO:0000256" key="4">
    <source>
        <dbReference type="ARBA" id="ARBA00022679"/>
    </source>
</evidence>
<feature type="domain" description="Helix-hairpin-helix DNA-binding motif class 1" evidence="9">
    <location>
        <begin position="49"/>
        <end position="68"/>
    </location>
</feature>
<evidence type="ECO:0000256" key="6">
    <source>
        <dbReference type="ARBA" id="ARBA00022705"/>
    </source>
</evidence>
<dbReference type="Proteomes" id="UP000006691">
    <property type="component" value="Chromosome"/>
</dbReference>